<organism evidence="1">
    <name type="scientific">Streptococcus pyogenes</name>
    <dbReference type="NCBI Taxonomy" id="1314"/>
    <lineage>
        <taxon>Bacteria</taxon>
        <taxon>Bacillati</taxon>
        <taxon>Bacillota</taxon>
        <taxon>Bacilli</taxon>
        <taxon>Lactobacillales</taxon>
        <taxon>Streptococcaceae</taxon>
        <taxon>Streptococcus</taxon>
    </lineage>
</organism>
<name>Q6SZ02_STRPY</name>
<protein>
    <submittedName>
        <fullName evidence="1">Hypothetical phage protein</fullName>
    </submittedName>
</protein>
<sequence>MSCCKETGLSMDDLKHISIGMALDYQTDYVALRSDKPQTRRATQADFDNF</sequence>
<evidence type="ECO:0000313" key="1">
    <source>
        <dbReference type="EMBL" id="AAR83233.1"/>
    </source>
</evidence>
<accession>Q6SZ02</accession>
<dbReference type="EMBL" id="AY445042">
    <property type="protein sequence ID" value="AAR83233.1"/>
    <property type="molecule type" value="Genomic_DNA"/>
</dbReference>
<reference evidence="1" key="1">
    <citation type="journal article" date="2003" name="J. Infect. Dis.">
        <title>Structure and distribution of an unusual chimeric genetic element encoding macrolide resistance in phylogenetically diverse clones of group A Streptococcus.</title>
        <authorList>
            <person name="Banks D.J."/>
            <person name="Porcella S.F."/>
            <person name="Barbian K.D."/>
            <person name="Martin J.M."/>
            <person name="Musser J.M."/>
        </authorList>
    </citation>
    <scope>NUCLEOTIDE SEQUENCE</scope>
</reference>
<proteinExistence type="predicted"/>
<dbReference type="AlphaFoldDB" id="Q6SZ02"/>